<dbReference type="PANTHER" id="PTHR38429:SF1">
    <property type="entry name" value="SEPTATION PROTEIN SPOVG-RELATED"/>
    <property type="match status" value="1"/>
</dbReference>
<dbReference type="Pfam" id="PF04026">
    <property type="entry name" value="SpoVG"/>
    <property type="match status" value="1"/>
</dbReference>
<proteinExistence type="predicted"/>
<protein>
    <submittedName>
        <fullName evidence="4">Stage V sporulation protein G</fullName>
    </submittedName>
</protein>
<dbReference type="InterPro" id="IPR007170">
    <property type="entry name" value="SpoVG"/>
</dbReference>
<evidence type="ECO:0000313" key="5">
    <source>
        <dbReference type="Proteomes" id="UP000199158"/>
    </source>
</evidence>
<reference evidence="4 5" key="1">
    <citation type="submission" date="2016-10" db="EMBL/GenBank/DDBJ databases">
        <authorList>
            <person name="de Groot N.N."/>
        </authorList>
    </citation>
    <scope>NUCLEOTIDE SEQUENCE [LARGE SCALE GENOMIC DNA]</scope>
    <source>
        <strain evidence="4 5">CGMCC 1.5070</strain>
    </source>
</reference>
<keyword evidence="1" id="KW-0132">Cell division</keyword>
<keyword evidence="5" id="KW-1185">Reference proteome</keyword>
<evidence type="ECO:0000313" key="4">
    <source>
        <dbReference type="EMBL" id="SEM99523.1"/>
    </source>
</evidence>
<dbReference type="STRING" id="474960.SAMN05216180_2383"/>
<dbReference type="Proteomes" id="UP000199158">
    <property type="component" value="Unassembled WGS sequence"/>
</dbReference>
<dbReference type="RefSeq" id="WP_162840905.1">
    <property type="nucleotide sequence ID" value="NZ_FOCG01000002.1"/>
</dbReference>
<evidence type="ECO:0000256" key="2">
    <source>
        <dbReference type="ARBA" id="ARBA00023210"/>
    </source>
</evidence>
<evidence type="ECO:0000256" key="3">
    <source>
        <dbReference type="ARBA" id="ARBA00023306"/>
    </source>
</evidence>
<dbReference type="InterPro" id="IPR036751">
    <property type="entry name" value="SpoVG_sf"/>
</dbReference>
<dbReference type="SUPFAM" id="SSF160537">
    <property type="entry name" value="SpoVG-like"/>
    <property type="match status" value="1"/>
</dbReference>
<organism evidence="4 5">
    <name type="scientific">Hydrogenoanaerobacterium saccharovorans</name>
    <dbReference type="NCBI Taxonomy" id="474960"/>
    <lineage>
        <taxon>Bacteria</taxon>
        <taxon>Bacillati</taxon>
        <taxon>Bacillota</taxon>
        <taxon>Clostridia</taxon>
        <taxon>Eubacteriales</taxon>
        <taxon>Oscillospiraceae</taxon>
        <taxon>Hydrogenoanaerobacterium</taxon>
    </lineage>
</organism>
<dbReference type="PANTHER" id="PTHR38429">
    <property type="entry name" value="SEPTATION PROTEIN SPOVG-RELATED"/>
    <property type="match status" value="1"/>
</dbReference>
<name>A0A1H8CWN1_9FIRM</name>
<evidence type="ECO:0000256" key="1">
    <source>
        <dbReference type="ARBA" id="ARBA00022618"/>
    </source>
</evidence>
<keyword evidence="2" id="KW-0717">Septation</keyword>
<sequence length="92" mass="10394">MNIKVYSMHLCSSPLVKAIAAITINGKFAVNSIKVVQLDERLIVQMPSIENKQGIHHDLIHPVNEETRKQLEEVILTEYKNKTSGGKQNEQL</sequence>
<dbReference type="GO" id="GO:0000917">
    <property type="term" value="P:division septum assembly"/>
    <property type="evidence" value="ECO:0007669"/>
    <property type="project" value="UniProtKB-KW"/>
</dbReference>
<dbReference type="Gene3D" id="3.30.1120.40">
    <property type="entry name" value="Stage V sporulation protein G"/>
    <property type="match status" value="1"/>
</dbReference>
<dbReference type="EMBL" id="FOCG01000002">
    <property type="protein sequence ID" value="SEM99523.1"/>
    <property type="molecule type" value="Genomic_DNA"/>
</dbReference>
<gene>
    <name evidence="4" type="ORF">SAMN05216180_2383</name>
</gene>
<keyword evidence="3" id="KW-0131">Cell cycle</keyword>
<accession>A0A1H8CWN1</accession>
<dbReference type="AlphaFoldDB" id="A0A1H8CWN1"/>
<dbReference type="GO" id="GO:0030435">
    <property type="term" value="P:sporulation resulting in formation of a cellular spore"/>
    <property type="evidence" value="ECO:0007669"/>
    <property type="project" value="InterPro"/>
</dbReference>